<feature type="region of interest" description="Disordered" evidence="1">
    <location>
        <begin position="494"/>
        <end position="543"/>
    </location>
</feature>
<evidence type="ECO:0000313" key="3">
    <source>
        <dbReference type="EMBL" id="KAF5767393.1"/>
    </source>
</evidence>
<comment type="caution">
    <text evidence="3">The sequence shown here is derived from an EMBL/GenBank/DDBJ whole genome shotgun (WGS) entry which is preliminary data.</text>
</comment>
<accession>A0A9K3E737</accession>
<evidence type="ECO:0000313" key="4">
    <source>
        <dbReference type="Proteomes" id="UP000215914"/>
    </source>
</evidence>
<keyword evidence="2" id="KW-0732">Signal</keyword>
<dbReference type="Proteomes" id="UP000215914">
    <property type="component" value="Unassembled WGS sequence"/>
</dbReference>
<keyword evidence="4" id="KW-1185">Reference proteome</keyword>
<feature type="compositionally biased region" description="Basic residues" evidence="1">
    <location>
        <begin position="386"/>
        <end position="396"/>
    </location>
</feature>
<feature type="region of interest" description="Disordered" evidence="1">
    <location>
        <begin position="597"/>
        <end position="622"/>
    </location>
</feature>
<dbReference type="EMBL" id="MNCJ02000329">
    <property type="protein sequence ID" value="KAF5767393.1"/>
    <property type="molecule type" value="Genomic_DNA"/>
</dbReference>
<feature type="chain" id="PRO_5039952404" evidence="2">
    <location>
        <begin position="23"/>
        <end position="622"/>
    </location>
</feature>
<name>A0A9K3E737_HELAN</name>
<organism evidence="3 4">
    <name type="scientific">Helianthus annuus</name>
    <name type="common">Common sunflower</name>
    <dbReference type="NCBI Taxonomy" id="4232"/>
    <lineage>
        <taxon>Eukaryota</taxon>
        <taxon>Viridiplantae</taxon>
        <taxon>Streptophyta</taxon>
        <taxon>Embryophyta</taxon>
        <taxon>Tracheophyta</taxon>
        <taxon>Spermatophyta</taxon>
        <taxon>Magnoliopsida</taxon>
        <taxon>eudicotyledons</taxon>
        <taxon>Gunneridae</taxon>
        <taxon>Pentapetalae</taxon>
        <taxon>asterids</taxon>
        <taxon>campanulids</taxon>
        <taxon>Asterales</taxon>
        <taxon>Asteraceae</taxon>
        <taxon>Asteroideae</taxon>
        <taxon>Heliantheae alliance</taxon>
        <taxon>Heliantheae</taxon>
        <taxon>Helianthus</taxon>
    </lineage>
</organism>
<evidence type="ECO:0000256" key="1">
    <source>
        <dbReference type="SAM" id="MobiDB-lite"/>
    </source>
</evidence>
<feature type="signal peptide" evidence="2">
    <location>
        <begin position="1"/>
        <end position="22"/>
    </location>
</feature>
<reference evidence="3" key="1">
    <citation type="journal article" date="2017" name="Nature">
        <title>The sunflower genome provides insights into oil metabolism, flowering and Asterid evolution.</title>
        <authorList>
            <person name="Badouin H."/>
            <person name="Gouzy J."/>
            <person name="Grassa C.J."/>
            <person name="Murat F."/>
            <person name="Staton S.E."/>
            <person name="Cottret L."/>
            <person name="Lelandais-Briere C."/>
            <person name="Owens G.L."/>
            <person name="Carrere S."/>
            <person name="Mayjonade B."/>
            <person name="Legrand L."/>
            <person name="Gill N."/>
            <person name="Kane N.C."/>
            <person name="Bowers J.E."/>
            <person name="Hubner S."/>
            <person name="Bellec A."/>
            <person name="Berard A."/>
            <person name="Berges H."/>
            <person name="Blanchet N."/>
            <person name="Boniface M.C."/>
            <person name="Brunel D."/>
            <person name="Catrice O."/>
            <person name="Chaidir N."/>
            <person name="Claudel C."/>
            <person name="Donnadieu C."/>
            <person name="Faraut T."/>
            <person name="Fievet G."/>
            <person name="Helmstetter N."/>
            <person name="King M."/>
            <person name="Knapp S.J."/>
            <person name="Lai Z."/>
            <person name="Le Paslier M.C."/>
            <person name="Lippi Y."/>
            <person name="Lorenzon L."/>
            <person name="Mandel J.R."/>
            <person name="Marage G."/>
            <person name="Marchand G."/>
            <person name="Marquand E."/>
            <person name="Bret-Mestries E."/>
            <person name="Morien E."/>
            <person name="Nambeesan S."/>
            <person name="Nguyen T."/>
            <person name="Pegot-Espagnet P."/>
            <person name="Pouilly N."/>
            <person name="Raftis F."/>
            <person name="Sallet E."/>
            <person name="Schiex T."/>
            <person name="Thomas J."/>
            <person name="Vandecasteele C."/>
            <person name="Vares D."/>
            <person name="Vear F."/>
            <person name="Vautrin S."/>
            <person name="Crespi M."/>
            <person name="Mangin B."/>
            <person name="Burke J.M."/>
            <person name="Salse J."/>
            <person name="Munos S."/>
            <person name="Vincourt P."/>
            <person name="Rieseberg L.H."/>
            <person name="Langlade N.B."/>
        </authorList>
    </citation>
    <scope>NUCLEOTIDE SEQUENCE</scope>
    <source>
        <tissue evidence="3">Leaves</tissue>
    </source>
</reference>
<feature type="compositionally biased region" description="Basic residues" evidence="1">
    <location>
        <begin position="522"/>
        <end position="531"/>
    </location>
</feature>
<dbReference type="AlphaFoldDB" id="A0A9K3E737"/>
<dbReference type="Gramene" id="mRNA:HanXRQr2_Chr14g0623841">
    <property type="protein sequence ID" value="CDS:HanXRQr2_Chr14g0623841.1"/>
    <property type="gene ID" value="HanXRQr2_Chr14g0623841"/>
</dbReference>
<evidence type="ECO:0000256" key="2">
    <source>
        <dbReference type="SAM" id="SignalP"/>
    </source>
</evidence>
<reference evidence="3" key="2">
    <citation type="submission" date="2020-06" db="EMBL/GenBank/DDBJ databases">
        <title>Helianthus annuus Genome sequencing and assembly Release 2.</title>
        <authorList>
            <person name="Gouzy J."/>
            <person name="Langlade N."/>
            <person name="Munos S."/>
        </authorList>
    </citation>
    <scope>NUCLEOTIDE SEQUENCE</scope>
    <source>
        <tissue evidence="3">Leaves</tissue>
    </source>
</reference>
<sequence>MWFDPNSAFVFPWLCRSGLVQADLYSLALYEGRSVKNCKIILSVEMSYVLDKRAIITDGLYCCLQCKSTNFDARHNISCILDKSLPRMEPFKDVIDFIDRSRIKKALTDKHKCYRSHIERFWNNARYDEDSKAIVYALKIKDKNQKDVDIEVKFKIEDVRWVLLFQDDYKDPIHVQERLVKGLWMRMGYTGYANETSYNKSKLSRPYKFLIHSSTHALHHRKGAFDVSLDFVMCVLTCLILNCPFNISQAIFNHMVDNIHGEKFLQYLRFIQMILDDQVKNLPKVDADELKLDHMDSETLKRLDVYQGVKKDNEPPSRKQFASILKPDYAAPTDDKWRHDDNSDSEDKKMEPFSNKCGKFWLKAEDKKRKRDITPKASKPTTPKPAPKRASKKKSSPHLVDELVVPPENVTGEDLLNMTFAEYEKLSAAQVAQDAAKAAQEAEKAMNVEATTGGDTVKEVLVEGVVHTYSSETANDIDVTQIAPTMYVSGKFKIKGPSRKKKGSDEEDVPYVPTAAEAEKVKRGRGIKRSAKPSGATPRKQKIRKIVVKTVKDKAGESSKVLEKVTIEVPVVEAQVHVPSPPRSSIQESNLVQVEVLSTPPQQTKHVEERGSTTKKATTPIP</sequence>
<protein>
    <submittedName>
        <fullName evidence="3">Uncharacterized protein</fullName>
    </submittedName>
</protein>
<feature type="region of interest" description="Disordered" evidence="1">
    <location>
        <begin position="367"/>
        <end position="401"/>
    </location>
</feature>
<feature type="region of interest" description="Disordered" evidence="1">
    <location>
        <begin position="332"/>
        <end position="351"/>
    </location>
</feature>
<feature type="compositionally biased region" description="Basic and acidic residues" evidence="1">
    <location>
        <begin position="333"/>
        <end position="351"/>
    </location>
</feature>
<gene>
    <name evidence="3" type="ORF">HanXRQr2_Chr14g0623841</name>
</gene>
<proteinExistence type="predicted"/>